<name>A0ABU5DVG2_9PROT</name>
<keyword evidence="1" id="KW-0472">Membrane</keyword>
<evidence type="ECO:0000313" key="3">
    <source>
        <dbReference type="Proteomes" id="UP001271769"/>
    </source>
</evidence>
<keyword evidence="1" id="KW-0812">Transmembrane</keyword>
<comment type="caution">
    <text evidence="2">The sequence shown here is derived from an EMBL/GenBank/DDBJ whole genome shotgun (WGS) entry which is preliminary data.</text>
</comment>
<reference evidence="2 3" key="1">
    <citation type="journal article" date="2013" name="Antonie Van Leeuwenhoek">
        <title>Dongia rigui sp. nov., isolated from freshwater of a large wetland in Korea.</title>
        <authorList>
            <person name="Baik K.S."/>
            <person name="Hwang Y.M."/>
            <person name="Choi J.S."/>
            <person name="Kwon J."/>
            <person name="Seong C.N."/>
        </authorList>
    </citation>
    <scope>NUCLEOTIDE SEQUENCE [LARGE SCALE GENOMIC DNA]</scope>
    <source>
        <strain evidence="2 3">04SU4-P</strain>
    </source>
</reference>
<gene>
    <name evidence="2" type="ORF">SMD31_01575</name>
</gene>
<keyword evidence="3" id="KW-1185">Reference proteome</keyword>
<accession>A0ABU5DVG2</accession>
<dbReference type="RefSeq" id="WP_320498862.1">
    <property type="nucleotide sequence ID" value="NZ_JAXCLX010000001.1"/>
</dbReference>
<evidence type="ECO:0000313" key="2">
    <source>
        <dbReference type="EMBL" id="MDY0870586.1"/>
    </source>
</evidence>
<feature type="transmembrane region" description="Helical" evidence="1">
    <location>
        <begin position="25"/>
        <end position="44"/>
    </location>
</feature>
<evidence type="ECO:0000256" key="1">
    <source>
        <dbReference type="SAM" id="Phobius"/>
    </source>
</evidence>
<proteinExistence type="predicted"/>
<protein>
    <submittedName>
        <fullName evidence="2">Uncharacterized protein</fullName>
    </submittedName>
</protein>
<dbReference type="EMBL" id="JAXCLX010000001">
    <property type="protein sequence ID" value="MDY0870586.1"/>
    <property type="molecule type" value="Genomic_DNA"/>
</dbReference>
<dbReference type="Proteomes" id="UP001271769">
    <property type="component" value="Unassembled WGS sequence"/>
</dbReference>
<organism evidence="2 3">
    <name type="scientific">Dongia rigui</name>
    <dbReference type="NCBI Taxonomy" id="940149"/>
    <lineage>
        <taxon>Bacteria</taxon>
        <taxon>Pseudomonadati</taxon>
        <taxon>Pseudomonadota</taxon>
        <taxon>Alphaproteobacteria</taxon>
        <taxon>Rhodospirillales</taxon>
        <taxon>Dongiaceae</taxon>
        <taxon>Dongia</taxon>
    </lineage>
</organism>
<keyword evidence="1" id="KW-1133">Transmembrane helix</keyword>
<sequence length="45" mass="4857">MPGPVDYTDVLQQADVHHHPISSGWTFFGAIALLIVGASTLAQFF</sequence>